<dbReference type="Proteomes" id="UP000887578">
    <property type="component" value="Unplaced"/>
</dbReference>
<evidence type="ECO:0000313" key="8">
    <source>
        <dbReference type="Proteomes" id="UP000887578"/>
    </source>
</evidence>
<evidence type="ECO:0000256" key="6">
    <source>
        <dbReference type="SAM" id="Phobius"/>
    </source>
</evidence>
<keyword evidence="4 5" id="KW-0472">Membrane</keyword>
<feature type="domain" description="MARVEL" evidence="7">
    <location>
        <begin position="7"/>
        <end position="142"/>
    </location>
</feature>
<evidence type="ECO:0000256" key="5">
    <source>
        <dbReference type="PROSITE-ProRule" id="PRU00581"/>
    </source>
</evidence>
<evidence type="ECO:0000256" key="1">
    <source>
        <dbReference type="ARBA" id="ARBA00004141"/>
    </source>
</evidence>
<keyword evidence="8" id="KW-1185">Reference proteome</keyword>
<feature type="transmembrane region" description="Helical" evidence="6">
    <location>
        <begin position="83"/>
        <end position="104"/>
    </location>
</feature>
<dbReference type="PROSITE" id="PS51225">
    <property type="entry name" value="MARVEL"/>
    <property type="match status" value="1"/>
</dbReference>
<evidence type="ECO:0000259" key="7">
    <source>
        <dbReference type="PROSITE" id="PS51225"/>
    </source>
</evidence>
<organism evidence="8 9">
    <name type="scientific">Panagrolaimus davidi</name>
    <dbReference type="NCBI Taxonomy" id="227884"/>
    <lineage>
        <taxon>Eukaryota</taxon>
        <taxon>Metazoa</taxon>
        <taxon>Ecdysozoa</taxon>
        <taxon>Nematoda</taxon>
        <taxon>Chromadorea</taxon>
        <taxon>Rhabditida</taxon>
        <taxon>Tylenchina</taxon>
        <taxon>Panagrolaimomorpha</taxon>
        <taxon>Panagrolaimoidea</taxon>
        <taxon>Panagrolaimidae</taxon>
        <taxon>Panagrolaimus</taxon>
    </lineage>
</organism>
<evidence type="ECO:0000256" key="4">
    <source>
        <dbReference type="ARBA" id="ARBA00023136"/>
    </source>
</evidence>
<dbReference type="AlphaFoldDB" id="A0A914QUU7"/>
<keyword evidence="2 5" id="KW-0812">Transmembrane</keyword>
<sequence length="179" mass="19639">MMLENSVFFRYPHLFKVAQSIAATLILICLGATETVNGGGVLWFIGLFSLIVSVTATVLFLLDKSDVIQSFSGGQISWNLVEFVYSTILGILCLLGSWLSFSYAGHVPSGQSGTGYIFAGLFLVIQTTLYTAPALMLYEKIQNVEGGIYRPDNNYAFPNDSDIPYQTQSTNINNPPRMV</sequence>
<reference evidence="9" key="1">
    <citation type="submission" date="2022-11" db="UniProtKB">
        <authorList>
            <consortium name="WormBaseParasite"/>
        </authorList>
    </citation>
    <scope>IDENTIFICATION</scope>
</reference>
<dbReference type="InterPro" id="IPR008253">
    <property type="entry name" value="Marvel"/>
</dbReference>
<evidence type="ECO:0000313" key="9">
    <source>
        <dbReference type="WBParaSite" id="PDA_v2.g7937.t1"/>
    </source>
</evidence>
<keyword evidence="3 6" id="KW-1133">Transmembrane helix</keyword>
<protein>
    <submittedName>
        <fullName evidence="9">MARVEL domain-containing protein</fullName>
    </submittedName>
</protein>
<evidence type="ECO:0000256" key="2">
    <source>
        <dbReference type="ARBA" id="ARBA00022692"/>
    </source>
</evidence>
<feature type="transmembrane region" description="Helical" evidence="6">
    <location>
        <begin position="41"/>
        <end position="62"/>
    </location>
</feature>
<accession>A0A914QUU7</accession>
<feature type="transmembrane region" description="Helical" evidence="6">
    <location>
        <begin position="116"/>
        <end position="138"/>
    </location>
</feature>
<name>A0A914QUU7_9BILA</name>
<evidence type="ECO:0000256" key="3">
    <source>
        <dbReference type="ARBA" id="ARBA00022989"/>
    </source>
</evidence>
<comment type="subcellular location">
    <subcellularLocation>
        <location evidence="1">Membrane</location>
        <topology evidence="1">Multi-pass membrane protein</topology>
    </subcellularLocation>
</comment>
<proteinExistence type="predicted"/>
<dbReference type="GO" id="GO:0016020">
    <property type="term" value="C:membrane"/>
    <property type="evidence" value="ECO:0007669"/>
    <property type="project" value="UniProtKB-SubCell"/>
</dbReference>
<dbReference type="WBParaSite" id="PDA_v2.g7937.t1">
    <property type="protein sequence ID" value="PDA_v2.g7937.t1"/>
    <property type="gene ID" value="PDA_v2.g7937"/>
</dbReference>